<dbReference type="EMBL" id="KN822102">
    <property type="protein sequence ID" value="KIM57306.1"/>
    <property type="molecule type" value="Genomic_DNA"/>
</dbReference>
<name>A0A0C3DMP6_9AGAM</name>
<dbReference type="Proteomes" id="UP000053989">
    <property type="component" value="Unassembled WGS sequence"/>
</dbReference>
<keyword evidence="2" id="KW-0812">Transmembrane</keyword>
<organism evidence="4 5">
    <name type="scientific">Scleroderma citrinum Foug A</name>
    <dbReference type="NCBI Taxonomy" id="1036808"/>
    <lineage>
        <taxon>Eukaryota</taxon>
        <taxon>Fungi</taxon>
        <taxon>Dikarya</taxon>
        <taxon>Basidiomycota</taxon>
        <taxon>Agaricomycotina</taxon>
        <taxon>Agaricomycetes</taxon>
        <taxon>Agaricomycetidae</taxon>
        <taxon>Boletales</taxon>
        <taxon>Sclerodermatineae</taxon>
        <taxon>Sclerodermataceae</taxon>
        <taxon>Scleroderma</taxon>
    </lineage>
</organism>
<feature type="region of interest" description="Disordered" evidence="1">
    <location>
        <begin position="302"/>
        <end position="324"/>
    </location>
</feature>
<feature type="transmembrane region" description="Helical" evidence="2">
    <location>
        <begin position="111"/>
        <end position="132"/>
    </location>
</feature>
<dbReference type="HOGENOM" id="CLU_035509_15_0_1"/>
<dbReference type="InParanoid" id="A0A0C3DMP6"/>
<feature type="transmembrane region" description="Helical" evidence="2">
    <location>
        <begin position="238"/>
        <end position="262"/>
    </location>
</feature>
<keyword evidence="5" id="KW-1185">Reference proteome</keyword>
<feature type="domain" description="DUF6533" evidence="3">
    <location>
        <begin position="31"/>
        <end position="73"/>
    </location>
</feature>
<protein>
    <recommendedName>
        <fullName evidence="3">DUF6533 domain-containing protein</fullName>
    </recommendedName>
</protein>
<evidence type="ECO:0000313" key="5">
    <source>
        <dbReference type="Proteomes" id="UP000053989"/>
    </source>
</evidence>
<dbReference type="Pfam" id="PF20151">
    <property type="entry name" value="DUF6533"/>
    <property type="match status" value="1"/>
</dbReference>
<feature type="transmembrane region" description="Helical" evidence="2">
    <location>
        <begin position="139"/>
        <end position="159"/>
    </location>
</feature>
<reference evidence="5" key="2">
    <citation type="submission" date="2015-01" db="EMBL/GenBank/DDBJ databases">
        <title>Evolutionary Origins and Diversification of the Mycorrhizal Mutualists.</title>
        <authorList>
            <consortium name="DOE Joint Genome Institute"/>
            <consortium name="Mycorrhizal Genomics Consortium"/>
            <person name="Kohler A."/>
            <person name="Kuo A."/>
            <person name="Nagy L.G."/>
            <person name="Floudas D."/>
            <person name="Copeland A."/>
            <person name="Barry K.W."/>
            <person name="Cichocki N."/>
            <person name="Veneault-Fourrey C."/>
            <person name="LaButti K."/>
            <person name="Lindquist E.A."/>
            <person name="Lipzen A."/>
            <person name="Lundell T."/>
            <person name="Morin E."/>
            <person name="Murat C."/>
            <person name="Riley R."/>
            <person name="Ohm R."/>
            <person name="Sun H."/>
            <person name="Tunlid A."/>
            <person name="Henrissat B."/>
            <person name="Grigoriev I.V."/>
            <person name="Hibbett D.S."/>
            <person name="Martin F."/>
        </authorList>
    </citation>
    <scope>NUCLEOTIDE SEQUENCE [LARGE SCALE GENOMIC DNA]</scope>
    <source>
        <strain evidence="5">Foug A</strain>
    </source>
</reference>
<evidence type="ECO:0000256" key="1">
    <source>
        <dbReference type="SAM" id="MobiDB-lite"/>
    </source>
</evidence>
<gene>
    <name evidence="4" type="ORF">SCLCIDRAFT_1139539</name>
</gene>
<sequence length="324" mass="36220">MAIAVGSPIPADQLGPLEPLVEAVLFQWQTRVAITALLFYDYFLTLDQEIEFIWKHLSWNSSAVLYVLVRYFGTLYNVTATVRAYGSLLYFTRGTDDRKVMLLPRTDKVNAWAGSIIWWMVQMILQLRLYALYGRSKKLLVLMVTLFAAEVGPMLWILVGTSLGSSGTFAEHIYITGYYYSDVELCYGYTVSAYGYIWVPSFTFDAILAILAAWAGIQHSRQQSYAHSRFNKSQLVDILIHGNVVYFISPLVTFILLLKAGVSKEVTWFADTLLFRAPIAISAGCRLILSIRQATSSSTKQHSSVSTWDAPCRADAGPSASQGP</sequence>
<evidence type="ECO:0000256" key="2">
    <source>
        <dbReference type="SAM" id="Phobius"/>
    </source>
</evidence>
<accession>A0A0C3DMP6</accession>
<reference evidence="4 5" key="1">
    <citation type="submission" date="2014-04" db="EMBL/GenBank/DDBJ databases">
        <authorList>
            <consortium name="DOE Joint Genome Institute"/>
            <person name="Kuo A."/>
            <person name="Kohler A."/>
            <person name="Nagy L.G."/>
            <person name="Floudas D."/>
            <person name="Copeland A."/>
            <person name="Barry K.W."/>
            <person name="Cichocki N."/>
            <person name="Veneault-Fourrey C."/>
            <person name="LaButti K."/>
            <person name="Lindquist E.A."/>
            <person name="Lipzen A."/>
            <person name="Lundell T."/>
            <person name="Morin E."/>
            <person name="Murat C."/>
            <person name="Sun H."/>
            <person name="Tunlid A."/>
            <person name="Henrissat B."/>
            <person name="Grigoriev I.V."/>
            <person name="Hibbett D.S."/>
            <person name="Martin F."/>
            <person name="Nordberg H.P."/>
            <person name="Cantor M.N."/>
            <person name="Hua S.X."/>
        </authorList>
    </citation>
    <scope>NUCLEOTIDE SEQUENCE [LARGE SCALE GENOMIC DNA]</scope>
    <source>
        <strain evidence="4 5">Foug A</strain>
    </source>
</reference>
<keyword evidence="2" id="KW-1133">Transmembrane helix</keyword>
<feature type="transmembrane region" description="Helical" evidence="2">
    <location>
        <begin position="197"/>
        <end position="217"/>
    </location>
</feature>
<keyword evidence="2" id="KW-0472">Membrane</keyword>
<dbReference type="STRING" id="1036808.A0A0C3DMP6"/>
<dbReference type="InterPro" id="IPR045340">
    <property type="entry name" value="DUF6533"/>
</dbReference>
<dbReference type="AlphaFoldDB" id="A0A0C3DMP6"/>
<dbReference type="OrthoDB" id="2641865at2759"/>
<evidence type="ECO:0000259" key="3">
    <source>
        <dbReference type="Pfam" id="PF20151"/>
    </source>
</evidence>
<proteinExistence type="predicted"/>
<feature type="transmembrane region" description="Helical" evidence="2">
    <location>
        <begin position="268"/>
        <end position="289"/>
    </location>
</feature>
<evidence type="ECO:0000313" key="4">
    <source>
        <dbReference type="EMBL" id="KIM57306.1"/>
    </source>
</evidence>